<feature type="domain" description="DUF11" evidence="1">
    <location>
        <begin position="400"/>
        <end position="523"/>
    </location>
</feature>
<dbReference type="Proteomes" id="UP001206788">
    <property type="component" value="Unassembled WGS sequence"/>
</dbReference>
<evidence type="ECO:0000313" key="4">
    <source>
        <dbReference type="Proteomes" id="UP001206788"/>
    </source>
</evidence>
<accession>A0ABT2GB72</accession>
<dbReference type="NCBIfam" id="TIGR04131">
    <property type="entry name" value="Bac_Flav_CTERM"/>
    <property type="match status" value="1"/>
</dbReference>
<reference evidence="3 4" key="1">
    <citation type="submission" date="2022-08" db="EMBL/GenBank/DDBJ databases">
        <title>Algoriphagus sp. CAU 1643 isolated from mud.</title>
        <authorList>
            <person name="Kim W."/>
        </authorList>
    </citation>
    <scope>NUCLEOTIDE SEQUENCE [LARGE SCALE GENOMIC DNA]</scope>
    <source>
        <strain evidence="3 4">CAU 1643</strain>
    </source>
</reference>
<dbReference type="InterPro" id="IPR047589">
    <property type="entry name" value="DUF11_rpt"/>
</dbReference>
<evidence type="ECO:0000259" key="1">
    <source>
        <dbReference type="Pfam" id="PF01345"/>
    </source>
</evidence>
<dbReference type="Gene3D" id="2.60.40.1170">
    <property type="entry name" value="Mu homology domain, subdomain B"/>
    <property type="match status" value="1"/>
</dbReference>
<dbReference type="Pfam" id="PF13585">
    <property type="entry name" value="CHU_C"/>
    <property type="match status" value="1"/>
</dbReference>
<evidence type="ECO:0000313" key="3">
    <source>
        <dbReference type="EMBL" id="MCS5491197.1"/>
    </source>
</evidence>
<proteinExistence type="predicted"/>
<organism evidence="3 4">
    <name type="scientific">Algoriphagus limi</name>
    <dbReference type="NCBI Taxonomy" id="2975273"/>
    <lineage>
        <taxon>Bacteria</taxon>
        <taxon>Pseudomonadati</taxon>
        <taxon>Bacteroidota</taxon>
        <taxon>Cytophagia</taxon>
        <taxon>Cytophagales</taxon>
        <taxon>Cyclobacteriaceae</taxon>
        <taxon>Algoriphagus</taxon>
    </lineage>
</organism>
<comment type="caution">
    <text evidence="3">The sequence shown here is derived from an EMBL/GenBank/DDBJ whole genome shotgun (WGS) entry which is preliminary data.</text>
</comment>
<dbReference type="InterPro" id="IPR055354">
    <property type="entry name" value="DUF7507"/>
</dbReference>
<name>A0ABT2GB72_9BACT</name>
<dbReference type="RefSeq" id="WP_259414854.1">
    <property type="nucleotide sequence ID" value="NZ_JANWGH010000002.1"/>
</dbReference>
<protein>
    <submittedName>
        <fullName evidence="3">Gliding motility-associated C-terminal domain-containing protein</fullName>
    </submittedName>
</protein>
<feature type="domain" description="DUF7507" evidence="2">
    <location>
        <begin position="190"/>
        <end position="285"/>
    </location>
</feature>
<dbReference type="PANTHER" id="PTHR34819:SF3">
    <property type="entry name" value="CELL SURFACE PROTEIN"/>
    <property type="match status" value="1"/>
</dbReference>
<feature type="non-terminal residue" evidence="3">
    <location>
        <position position="1"/>
    </location>
</feature>
<dbReference type="InterPro" id="IPR026341">
    <property type="entry name" value="T9SS_type_B"/>
</dbReference>
<dbReference type="InterPro" id="IPR001434">
    <property type="entry name" value="OmcB-like_DUF11"/>
</dbReference>
<dbReference type="Pfam" id="PF01345">
    <property type="entry name" value="DUF11"/>
    <property type="match status" value="1"/>
</dbReference>
<dbReference type="PANTHER" id="PTHR34819">
    <property type="entry name" value="LARGE CYSTEINE-RICH PERIPLASMIC PROTEIN OMCB"/>
    <property type="match status" value="1"/>
</dbReference>
<sequence>GNVTLTDVVVSDPLTGLDELIASLAPGVTETYTTTYTITQADLDAGSVENTATATYSYGDTEYSESDSASVTAVQGPAIMIEKNAEVETVTAIGEIINYTLTVTNTGNVTLYNVLISDPLTGLQETVDSLAPGESVVFNTSYTVNEEDLQNESLVNTAIVSGSTPSGEITNHEDSIEIPFDIEDISNPIPNIQIVKSASITEVSEVGQSIIFTLTVTNTGEEDLVNVTIVDEMIGLNRSIDLLKVGEFVIITGTYRVTIDDLAANESFFNFATASGIGAISGTDVSATDFVEIKVTYNEIDAIDDDLGTYPEKYQGPIGNILINDLLNGQIVNPDSVDFVITDLGGLEGLIIYSNGDFELIGSLNKPGTYILEYRLCEVNNPSNCDIAYIIVVIEPDEVDLSIEKTSFAVEIFEGDELVYEILISNNGDTEATDVNITDQLPLGVTYLSYEIVDNPESLQITNQVNNSNIVWSIPIFPAETSVTLRLKVRANDLSAGIEETITNTVSVSSLEPDSNPDDNSDQDVNVVKPFFIPNVITPNDDGINDLWRIKGINKFIKRRVVIFNRWGDHLYEDDDYQNNWSANGIVSGTYYYILWTEDRQGKTHEYKGWIQVIREEKK</sequence>
<feature type="domain" description="DUF7507" evidence="2">
    <location>
        <begin position="1"/>
        <end position="58"/>
    </location>
</feature>
<feature type="domain" description="DUF7507" evidence="2">
    <location>
        <begin position="77"/>
        <end position="170"/>
    </location>
</feature>
<dbReference type="InterPro" id="IPR051172">
    <property type="entry name" value="Chlamydia_OmcB"/>
</dbReference>
<dbReference type="NCBIfam" id="TIGR01451">
    <property type="entry name" value="B_ant_repeat"/>
    <property type="match status" value="3"/>
</dbReference>
<dbReference type="EMBL" id="JANWGH010000002">
    <property type="protein sequence ID" value="MCS5491197.1"/>
    <property type="molecule type" value="Genomic_DNA"/>
</dbReference>
<gene>
    <name evidence="3" type="ORF">NY014_12190</name>
</gene>
<dbReference type="Pfam" id="PF24346">
    <property type="entry name" value="DUF7507"/>
    <property type="match status" value="3"/>
</dbReference>
<evidence type="ECO:0000259" key="2">
    <source>
        <dbReference type="Pfam" id="PF24346"/>
    </source>
</evidence>
<keyword evidence="4" id="KW-1185">Reference proteome</keyword>